<organism evidence="2 3">
    <name type="scientific">Cucurbita argyrosperma subsp. sororia</name>
    <dbReference type="NCBI Taxonomy" id="37648"/>
    <lineage>
        <taxon>Eukaryota</taxon>
        <taxon>Viridiplantae</taxon>
        <taxon>Streptophyta</taxon>
        <taxon>Embryophyta</taxon>
        <taxon>Tracheophyta</taxon>
        <taxon>Spermatophyta</taxon>
        <taxon>Magnoliopsida</taxon>
        <taxon>eudicotyledons</taxon>
        <taxon>Gunneridae</taxon>
        <taxon>Pentapetalae</taxon>
        <taxon>rosids</taxon>
        <taxon>fabids</taxon>
        <taxon>Cucurbitales</taxon>
        <taxon>Cucurbitaceae</taxon>
        <taxon>Cucurbiteae</taxon>
        <taxon>Cucurbita</taxon>
    </lineage>
</organism>
<evidence type="ECO:0000313" key="2">
    <source>
        <dbReference type="EMBL" id="KAG6586209.1"/>
    </source>
</evidence>
<dbReference type="AlphaFoldDB" id="A0AAV6MRR8"/>
<accession>A0AAV6MRR8</accession>
<feature type="transmembrane region" description="Helical" evidence="1">
    <location>
        <begin position="82"/>
        <end position="106"/>
    </location>
</feature>
<keyword evidence="1" id="KW-0812">Transmembrane</keyword>
<keyword evidence="1" id="KW-1133">Transmembrane helix</keyword>
<dbReference type="EMBL" id="JAGKQH010000012">
    <property type="protein sequence ID" value="KAG6586209.1"/>
    <property type="molecule type" value="Genomic_DNA"/>
</dbReference>
<reference evidence="2 3" key="1">
    <citation type="journal article" date="2021" name="Hortic Res">
        <title>The domestication of Cucurbita argyrosperma as revealed by the genome of its wild relative.</title>
        <authorList>
            <person name="Barrera-Redondo J."/>
            <person name="Sanchez-de la Vega G."/>
            <person name="Aguirre-Liguori J.A."/>
            <person name="Castellanos-Morales G."/>
            <person name="Gutierrez-Guerrero Y.T."/>
            <person name="Aguirre-Dugua X."/>
            <person name="Aguirre-Planter E."/>
            <person name="Tenaillon M.I."/>
            <person name="Lira-Saade R."/>
            <person name="Eguiarte L.E."/>
        </authorList>
    </citation>
    <scope>NUCLEOTIDE SEQUENCE [LARGE SCALE GENOMIC DNA]</scope>
    <source>
        <strain evidence="2">JBR-2021</strain>
    </source>
</reference>
<feature type="non-terminal residue" evidence="2">
    <location>
        <position position="1"/>
    </location>
</feature>
<dbReference type="PANTHER" id="PTHR33726">
    <property type="entry name" value="TRANSMEMBRANE PROTEIN"/>
    <property type="match status" value="1"/>
</dbReference>
<gene>
    <name evidence="2" type="ORF">SDJN03_18942</name>
</gene>
<comment type="caution">
    <text evidence="2">The sequence shown here is derived from an EMBL/GenBank/DDBJ whole genome shotgun (WGS) entry which is preliminary data.</text>
</comment>
<keyword evidence="1" id="KW-0472">Membrane</keyword>
<evidence type="ECO:0000256" key="1">
    <source>
        <dbReference type="SAM" id="Phobius"/>
    </source>
</evidence>
<dbReference type="Proteomes" id="UP000685013">
    <property type="component" value="Chromosome 12"/>
</dbReference>
<keyword evidence="3" id="KW-1185">Reference proteome</keyword>
<sequence>MLDFITPADSRIWPEFQGVEEAAMAGSSSRSAFWWPEFEFSIRSSIFRWTDVLSSLFSWNWSSAWFRRLPRGLLNTPVVDDLVWSVMTAFESVALVSMIGFFFVFYGCNL</sequence>
<evidence type="ECO:0000313" key="3">
    <source>
        <dbReference type="Proteomes" id="UP000685013"/>
    </source>
</evidence>
<protein>
    <submittedName>
        <fullName evidence="2">Uncharacterized protein</fullName>
    </submittedName>
</protein>
<proteinExistence type="predicted"/>
<dbReference type="PANTHER" id="PTHR33726:SF19">
    <property type="entry name" value="OS03G0313800 PROTEIN"/>
    <property type="match status" value="1"/>
</dbReference>
<name>A0AAV6MRR8_9ROSI</name>